<dbReference type="AlphaFoldDB" id="A0AAV4R9G2"/>
<accession>A0AAV4R9G2</accession>
<sequence length="99" mass="11628">MWMHCMIISETLQKHWIWSIGDTLKLEHWRHIKVGTLATVWRQNNNKLQQQHASHGTRSVGHVSAIVHGLGKGMRLRHMRTLYSNESTGFSPVHRERRL</sequence>
<keyword evidence="2" id="KW-1185">Reference proteome</keyword>
<reference evidence="1 2" key="1">
    <citation type="submission" date="2021-06" db="EMBL/GenBank/DDBJ databases">
        <title>Caerostris extrusa draft genome.</title>
        <authorList>
            <person name="Kono N."/>
            <person name="Arakawa K."/>
        </authorList>
    </citation>
    <scope>NUCLEOTIDE SEQUENCE [LARGE SCALE GENOMIC DNA]</scope>
</reference>
<name>A0AAV4R9G2_CAEEX</name>
<proteinExistence type="predicted"/>
<protein>
    <submittedName>
        <fullName evidence="1">Uncharacterized protein</fullName>
    </submittedName>
</protein>
<gene>
    <name evidence="1" type="ORF">CEXT_191601</name>
</gene>
<comment type="caution">
    <text evidence="1">The sequence shown here is derived from an EMBL/GenBank/DDBJ whole genome shotgun (WGS) entry which is preliminary data.</text>
</comment>
<dbReference type="EMBL" id="BPLR01007529">
    <property type="protein sequence ID" value="GIY17641.1"/>
    <property type="molecule type" value="Genomic_DNA"/>
</dbReference>
<evidence type="ECO:0000313" key="1">
    <source>
        <dbReference type="EMBL" id="GIY17641.1"/>
    </source>
</evidence>
<organism evidence="1 2">
    <name type="scientific">Caerostris extrusa</name>
    <name type="common">Bark spider</name>
    <name type="synonym">Caerostris bankana</name>
    <dbReference type="NCBI Taxonomy" id="172846"/>
    <lineage>
        <taxon>Eukaryota</taxon>
        <taxon>Metazoa</taxon>
        <taxon>Ecdysozoa</taxon>
        <taxon>Arthropoda</taxon>
        <taxon>Chelicerata</taxon>
        <taxon>Arachnida</taxon>
        <taxon>Araneae</taxon>
        <taxon>Araneomorphae</taxon>
        <taxon>Entelegynae</taxon>
        <taxon>Araneoidea</taxon>
        <taxon>Araneidae</taxon>
        <taxon>Caerostris</taxon>
    </lineage>
</organism>
<evidence type="ECO:0000313" key="2">
    <source>
        <dbReference type="Proteomes" id="UP001054945"/>
    </source>
</evidence>
<dbReference type="Proteomes" id="UP001054945">
    <property type="component" value="Unassembled WGS sequence"/>
</dbReference>